<evidence type="ECO:0000259" key="3">
    <source>
        <dbReference type="Pfam" id="PF00296"/>
    </source>
</evidence>
<organism evidence="4 5">
    <name type="scientific">Tectimicrobiota bacterium</name>
    <dbReference type="NCBI Taxonomy" id="2528274"/>
    <lineage>
        <taxon>Bacteria</taxon>
        <taxon>Pseudomonadati</taxon>
        <taxon>Nitrospinota/Tectimicrobiota group</taxon>
        <taxon>Candidatus Tectimicrobiota</taxon>
    </lineage>
</organism>
<comment type="caution">
    <text evidence="4">The sequence shown here is derived from an EMBL/GenBank/DDBJ whole genome shotgun (WGS) entry which is preliminary data.</text>
</comment>
<dbReference type="Gene3D" id="3.20.20.30">
    <property type="entry name" value="Luciferase-like domain"/>
    <property type="match status" value="1"/>
</dbReference>
<feature type="domain" description="Luciferase-like" evidence="3">
    <location>
        <begin position="56"/>
        <end position="351"/>
    </location>
</feature>
<dbReference type="PANTHER" id="PTHR30137:SF8">
    <property type="entry name" value="BLR5498 PROTEIN"/>
    <property type="match status" value="1"/>
</dbReference>
<dbReference type="GO" id="GO:0016705">
    <property type="term" value="F:oxidoreductase activity, acting on paired donors, with incorporation or reduction of molecular oxygen"/>
    <property type="evidence" value="ECO:0007669"/>
    <property type="project" value="InterPro"/>
</dbReference>
<evidence type="ECO:0000256" key="1">
    <source>
        <dbReference type="ARBA" id="ARBA00023002"/>
    </source>
</evidence>
<reference evidence="4" key="1">
    <citation type="submission" date="2019-03" db="EMBL/GenBank/DDBJ databases">
        <title>Lake Tanganyika Metagenome-Assembled Genomes (MAGs).</title>
        <authorList>
            <person name="Tran P."/>
        </authorList>
    </citation>
    <scope>NUCLEOTIDE SEQUENCE</scope>
    <source>
        <strain evidence="4">K_DeepCast_65m_m2_066</strain>
    </source>
</reference>
<evidence type="ECO:0000313" key="4">
    <source>
        <dbReference type="EMBL" id="MBM3224639.1"/>
    </source>
</evidence>
<proteinExistence type="predicted"/>
<dbReference type="Proteomes" id="UP000712673">
    <property type="component" value="Unassembled WGS sequence"/>
</dbReference>
<dbReference type="GO" id="GO:0004497">
    <property type="term" value="F:monooxygenase activity"/>
    <property type="evidence" value="ECO:0007669"/>
    <property type="project" value="UniProtKB-KW"/>
</dbReference>
<keyword evidence="1" id="KW-0560">Oxidoreductase</keyword>
<dbReference type="AlphaFoldDB" id="A0A938B335"/>
<dbReference type="GO" id="GO:0005829">
    <property type="term" value="C:cytosol"/>
    <property type="evidence" value="ECO:0007669"/>
    <property type="project" value="TreeGrafter"/>
</dbReference>
<sequence>MTQQLPRPKEHVEVFWFSEQPYGHVTNTDLEKYSSGRLGFPNTHFDPEKAHVLYNQYHEQYALADEVGFDGIMSNEHHASYWCMKPSVNLDAAVIAKLTKKAKIAILGNVIAVNDPIRMAEEIAMLDCFSGGRIISGFVRGTAVETLQSGIDPTENRERFEEAHDLIIKCWTEPGPFRYEGKYYHYRAVNPWVLPMQKPHPDIWFPGTGSPESVIWAATHGHPYMNLGALVDTTQWLRQVYIDTARDVGFKPGPQHFGYLLRCLVADTDEEAVELGHEFMWTMQHRQRGPREHNDPPGYQSREAVRVKAQRPTGDVAGGGGLGIGMTYEQLQEVNNIIVGSPKTVIRKLTQVIQRLHPGYLHIYGNEGAMPAKAVMRSVELLGKEVIPALHEIPLPEYYV</sequence>
<dbReference type="PANTHER" id="PTHR30137">
    <property type="entry name" value="LUCIFERASE-LIKE MONOOXYGENASE"/>
    <property type="match status" value="1"/>
</dbReference>
<dbReference type="InterPro" id="IPR011251">
    <property type="entry name" value="Luciferase-like_dom"/>
</dbReference>
<dbReference type="SUPFAM" id="SSF51679">
    <property type="entry name" value="Bacterial luciferase-like"/>
    <property type="match status" value="1"/>
</dbReference>
<evidence type="ECO:0000256" key="2">
    <source>
        <dbReference type="ARBA" id="ARBA00023033"/>
    </source>
</evidence>
<keyword evidence="2" id="KW-0503">Monooxygenase</keyword>
<accession>A0A938B335</accession>
<name>A0A938B335_UNCTE</name>
<evidence type="ECO:0000313" key="5">
    <source>
        <dbReference type="Proteomes" id="UP000712673"/>
    </source>
</evidence>
<gene>
    <name evidence="4" type="ORF">FJZ47_12660</name>
</gene>
<dbReference type="Pfam" id="PF00296">
    <property type="entry name" value="Bac_luciferase"/>
    <property type="match status" value="1"/>
</dbReference>
<dbReference type="EMBL" id="VGLS01000371">
    <property type="protein sequence ID" value="MBM3224639.1"/>
    <property type="molecule type" value="Genomic_DNA"/>
</dbReference>
<dbReference type="InterPro" id="IPR036661">
    <property type="entry name" value="Luciferase-like_sf"/>
</dbReference>
<dbReference type="InterPro" id="IPR050766">
    <property type="entry name" value="Bact_Lucif_Oxidored"/>
</dbReference>
<protein>
    <submittedName>
        <fullName evidence="4">LLM class flavin-dependent oxidoreductase</fullName>
    </submittedName>
</protein>